<dbReference type="EMBL" id="KB446539">
    <property type="protein sequence ID" value="EME43934.1"/>
    <property type="molecule type" value="Genomic_DNA"/>
</dbReference>
<sequence length="122" mass="13194">MAGEVGLEYLGTPRNNRWPTSLPHESADTARRLKQTMFNTCALPSMTDWVRASEVSPSQSDHSLCTSAADLLDTCLPETDTCVKGSKLSSVIADDCASAGQQPHRKHKIAASFDMQLASFPP</sequence>
<dbReference type="AlphaFoldDB" id="N1PND7"/>
<protein>
    <submittedName>
        <fullName evidence="1">Uncharacterized protein</fullName>
    </submittedName>
</protein>
<name>N1PND7_DOTSN</name>
<reference evidence="2" key="1">
    <citation type="journal article" date="2012" name="PLoS Genet.">
        <title>The genomes of the fungal plant pathogens Cladosporium fulvum and Dothistroma septosporum reveal adaptation to different hosts and lifestyles but also signatures of common ancestry.</title>
        <authorList>
            <person name="de Wit P.J.G.M."/>
            <person name="van der Burgt A."/>
            <person name="Oekmen B."/>
            <person name="Stergiopoulos I."/>
            <person name="Abd-Elsalam K.A."/>
            <person name="Aerts A.L."/>
            <person name="Bahkali A.H."/>
            <person name="Beenen H.G."/>
            <person name="Chettri P."/>
            <person name="Cox M.P."/>
            <person name="Datema E."/>
            <person name="de Vries R.P."/>
            <person name="Dhillon B."/>
            <person name="Ganley A.R."/>
            <person name="Griffiths S.A."/>
            <person name="Guo Y."/>
            <person name="Hamelin R.C."/>
            <person name="Henrissat B."/>
            <person name="Kabir M.S."/>
            <person name="Jashni M.K."/>
            <person name="Kema G."/>
            <person name="Klaubauf S."/>
            <person name="Lapidus A."/>
            <person name="Levasseur A."/>
            <person name="Lindquist E."/>
            <person name="Mehrabi R."/>
            <person name="Ohm R.A."/>
            <person name="Owen T.J."/>
            <person name="Salamov A."/>
            <person name="Schwelm A."/>
            <person name="Schijlen E."/>
            <person name="Sun H."/>
            <person name="van den Burg H.A."/>
            <person name="van Ham R.C.H.J."/>
            <person name="Zhang S."/>
            <person name="Goodwin S.B."/>
            <person name="Grigoriev I.V."/>
            <person name="Collemare J."/>
            <person name="Bradshaw R.E."/>
        </authorList>
    </citation>
    <scope>NUCLEOTIDE SEQUENCE [LARGE SCALE GENOMIC DNA]</scope>
    <source>
        <strain evidence="2">NZE10 / CBS 128990</strain>
    </source>
</reference>
<keyword evidence="2" id="KW-1185">Reference proteome</keyword>
<evidence type="ECO:0000313" key="2">
    <source>
        <dbReference type="Proteomes" id="UP000016933"/>
    </source>
</evidence>
<dbReference type="Proteomes" id="UP000016933">
    <property type="component" value="Unassembled WGS sequence"/>
</dbReference>
<proteinExistence type="predicted"/>
<gene>
    <name evidence="1" type="ORF">DOTSEDRAFT_34487</name>
</gene>
<organism evidence="1 2">
    <name type="scientific">Dothistroma septosporum (strain NZE10 / CBS 128990)</name>
    <name type="common">Red band needle blight fungus</name>
    <name type="synonym">Mycosphaerella pini</name>
    <dbReference type="NCBI Taxonomy" id="675120"/>
    <lineage>
        <taxon>Eukaryota</taxon>
        <taxon>Fungi</taxon>
        <taxon>Dikarya</taxon>
        <taxon>Ascomycota</taxon>
        <taxon>Pezizomycotina</taxon>
        <taxon>Dothideomycetes</taxon>
        <taxon>Dothideomycetidae</taxon>
        <taxon>Mycosphaerellales</taxon>
        <taxon>Mycosphaerellaceae</taxon>
        <taxon>Dothistroma</taxon>
    </lineage>
</organism>
<reference evidence="1 2" key="2">
    <citation type="journal article" date="2012" name="PLoS Pathog.">
        <title>Diverse lifestyles and strategies of plant pathogenesis encoded in the genomes of eighteen Dothideomycetes fungi.</title>
        <authorList>
            <person name="Ohm R.A."/>
            <person name="Feau N."/>
            <person name="Henrissat B."/>
            <person name="Schoch C.L."/>
            <person name="Horwitz B.A."/>
            <person name="Barry K.W."/>
            <person name="Condon B.J."/>
            <person name="Copeland A.C."/>
            <person name="Dhillon B."/>
            <person name="Glaser F."/>
            <person name="Hesse C.N."/>
            <person name="Kosti I."/>
            <person name="LaButti K."/>
            <person name="Lindquist E.A."/>
            <person name="Lucas S."/>
            <person name="Salamov A.A."/>
            <person name="Bradshaw R.E."/>
            <person name="Ciuffetti L."/>
            <person name="Hamelin R.C."/>
            <person name="Kema G.H.J."/>
            <person name="Lawrence C."/>
            <person name="Scott J.A."/>
            <person name="Spatafora J.W."/>
            <person name="Turgeon B.G."/>
            <person name="de Wit P.J.G.M."/>
            <person name="Zhong S."/>
            <person name="Goodwin S.B."/>
            <person name="Grigoriev I.V."/>
        </authorList>
    </citation>
    <scope>NUCLEOTIDE SEQUENCE [LARGE SCALE GENOMIC DNA]</scope>
    <source>
        <strain evidence="2">NZE10 / CBS 128990</strain>
    </source>
</reference>
<evidence type="ECO:0000313" key="1">
    <source>
        <dbReference type="EMBL" id="EME43934.1"/>
    </source>
</evidence>
<accession>N1PND7</accession>
<dbReference type="HOGENOM" id="CLU_2026685_0_0_1"/>